<accession>A0A8S2IRK6</accession>
<evidence type="ECO:0000313" key="2">
    <source>
        <dbReference type="EMBL" id="CAF0993079.1"/>
    </source>
</evidence>
<evidence type="ECO:0000313" key="4">
    <source>
        <dbReference type="Proteomes" id="UP000682733"/>
    </source>
</evidence>
<evidence type="ECO:0000256" key="1">
    <source>
        <dbReference type="SAM" id="Phobius"/>
    </source>
</evidence>
<dbReference type="AlphaFoldDB" id="A0A8S2IRK6"/>
<keyword evidence="1" id="KW-1133">Transmembrane helix</keyword>
<reference evidence="3" key="1">
    <citation type="submission" date="2021-02" db="EMBL/GenBank/DDBJ databases">
        <authorList>
            <person name="Nowell W R."/>
        </authorList>
    </citation>
    <scope>NUCLEOTIDE SEQUENCE</scope>
</reference>
<dbReference type="EMBL" id="CAJNOK010006088">
    <property type="protein sequence ID" value="CAF0993079.1"/>
    <property type="molecule type" value="Genomic_DNA"/>
</dbReference>
<protein>
    <submittedName>
        <fullName evidence="3">Uncharacterized protein</fullName>
    </submittedName>
</protein>
<name>A0A8S2IRK6_9BILA</name>
<dbReference type="EMBL" id="CAJOBA010006095">
    <property type="protein sequence ID" value="CAF3762977.1"/>
    <property type="molecule type" value="Genomic_DNA"/>
</dbReference>
<sequence>CSNEQHVNSTCLDSKVHAYSILTNFTNVNASMVVDAIYEYFTAYYVPNSSNLTIRPTTLDEAFTRINIPINGTAEYEIILISVNAAEGYIGTYFKETSQGSTLKKTDDLTNLNLINSSKVAASINGNDSDKISLLKMLIIHKPDYIKTNETETNGSVVVSSVVMADAKSKENVNVSVSLPLTVVLIQKFLVYIRTFAGLTSRLVAKHIISHARRAATAHQAHNRQKRVILVLLSSCITQGLGWLLGLGLAPPNERAETILSWIFVLCIALEGVWSIVFYIFIRQERAADFKRKQYMAEQDTDHEDSSKVLQNIRPNRNAKHNSKVEQLITAPLPKRHDKYIYPAFFRELKQCKCQINVKHVRGHMRRNEQCTSIEYEFACVDKLTRKTLRKHVRWYKWHQNTEKARLQLRYAQIAMWTDCISTVRHSGRFGSI</sequence>
<keyword evidence="1" id="KW-0812">Transmembrane</keyword>
<dbReference type="Proteomes" id="UP000682733">
    <property type="component" value="Unassembled WGS sequence"/>
</dbReference>
<comment type="caution">
    <text evidence="3">The sequence shown here is derived from an EMBL/GenBank/DDBJ whole genome shotgun (WGS) entry which is preliminary data.</text>
</comment>
<feature type="transmembrane region" description="Helical" evidence="1">
    <location>
        <begin position="259"/>
        <end position="282"/>
    </location>
</feature>
<feature type="transmembrane region" description="Helical" evidence="1">
    <location>
        <begin position="228"/>
        <end position="247"/>
    </location>
</feature>
<evidence type="ECO:0000313" key="3">
    <source>
        <dbReference type="EMBL" id="CAF3762977.1"/>
    </source>
</evidence>
<organism evidence="3 4">
    <name type="scientific">Didymodactylos carnosus</name>
    <dbReference type="NCBI Taxonomy" id="1234261"/>
    <lineage>
        <taxon>Eukaryota</taxon>
        <taxon>Metazoa</taxon>
        <taxon>Spiralia</taxon>
        <taxon>Gnathifera</taxon>
        <taxon>Rotifera</taxon>
        <taxon>Eurotatoria</taxon>
        <taxon>Bdelloidea</taxon>
        <taxon>Philodinida</taxon>
        <taxon>Philodinidae</taxon>
        <taxon>Didymodactylos</taxon>
    </lineage>
</organism>
<feature type="non-terminal residue" evidence="3">
    <location>
        <position position="433"/>
    </location>
</feature>
<dbReference type="Proteomes" id="UP000677228">
    <property type="component" value="Unassembled WGS sequence"/>
</dbReference>
<proteinExistence type="predicted"/>
<dbReference type="Gene3D" id="1.20.1070.10">
    <property type="entry name" value="Rhodopsin 7-helix transmembrane proteins"/>
    <property type="match status" value="1"/>
</dbReference>
<keyword evidence="1" id="KW-0472">Membrane</keyword>
<gene>
    <name evidence="2" type="ORF">OVA965_LOCUS14173</name>
    <name evidence="3" type="ORF">TMI583_LOCUS14176</name>
</gene>